<keyword evidence="2" id="KW-1185">Reference proteome</keyword>
<comment type="caution">
    <text evidence="1">The sequence shown here is derived from an EMBL/GenBank/DDBJ whole genome shotgun (WGS) entry which is preliminary data.</text>
</comment>
<evidence type="ECO:0000313" key="2">
    <source>
        <dbReference type="Proteomes" id="UP000054783"/>
    </source>
</evidence>
<dbReference type="EMBL" id="JYDQ01005659">
    <property type="protein sequence ID" value="KRX74442.1"/>
    <property type="molecule type" value="Genomic_DNA"/>
</dbReference>
<name>A0A0V0WFD0_9BILA</name>
<gene>
    <name evidence="1" type="ORF">T12_15494</name>
</gene>
<reference evidence="1 2" key="1">
    <citation type="submission" date="2015-01" db="EMBL/GenBank/DDBJ databases">
        <title>Evolution of Trichinella species and genotypes.</title>
        <authorList>
            <person name="Korhonen P.K."/>
            <person name="Edoardo P."/>
            <person name="Giuseppe L.R."/>
            <person name="Gasser R.B."/>
        </authorList>
    </citation>
    <scope>NUCLEOTIDE SEQUENCE [LARGE SCALE GENOMIC DNA]</scope>
    <source>
        <strain evidence="1">ISS2496</strain>
    </source>
</reference>
<dbReference type="Proteomes" id="UP000054783">
    <property type="component" value="Unassembled WGS sequence"/>
</dbReference>
<feature type="non-terminal residue" evidence="1">
    <location>
        <position position="1"/>
    </location>
</feature>
<dbReference type="AlphaFoldDB" id="A0A0V0WFD0"/>
<feature type="non-terminal residue" evidence="1">
    <location>
        <position position="37"/>
    </location>
</feature>
<organism evidence="1 2">
    <name type="scientific">Trichinella patagoniensis</name>
    <dbReference type="NCBI Taxonomy" id="990121"/>
    <lineage>
        <taxon>Eukaryota</taxon>
        <taxon>Metazoa</taxon>
        <taxon>Ecdysozoa</taxon>
        <taxon>Nematoda</taxon>
        <taxon>Enoplea</taxon>
        <taxon>Dorylaimia</taxon>
        <taxon>Trichinellida</taxon>
        <taxon>Trichinellidae</taxon>
        <taxon>Trichinella</taxon>
    </lineage>
</organism>
<evidence type="ECO:0000313" key="1">
    <source>
        <dbReference type="EMBL" id="KRX74442.1"/>
    </source>
</evidence>
<proteinExistence type="predicted"/>
<sequence>LRYSIISPRYKVQKVTTLPKRASSSTEKLGAWLRFAS</sequence>
<protein>
    <submittedName>
        <fullName evidence="1">Uncharacterized protein</fullName>
    </submittedName>
</protein>
<accession>A0A0V0WFD0</accession>